<evidence type="ECO:0000256" key="11">
    <source>
        <dbReference type="ARBA" id="ARBA00072696"/>
    </source>
</evidence>
<dbReference type="AlphaFoldDB" id="A0A1B6C0K5"/>
<dbReference type="GO" id="GO:0005509">
    <property type="term" value="F:calcium ion binding"/>
    <property type="evidence" value="ECO:0007669"/>
    <property type="project" value="InterPro"/>
</dbReference>
<evidence type="ECO:0000256" key="7">
    <source>
        <dbReference type="ARBA" id="ARBA00023180"/>
    </source>
</evidence>
<evidence type="ECO:0000256" key="3">
    <source>
        <dbReference type="ARBA" id="ARBA00022729"/>
    </source>
</evidence>
<evidence type="ECO:0000256" key="10">
    <source>
        <dbReference type="ARBA" id="ARBA00063143"/>
    </source>
</evidence>
<comment type="subunit">
    <text evidence="10">Interacts with PCSK6 (immature form including the propeptide); probably involved in the maturation and the secretion of PCSK6.</text>
</comment>
<evidence type="ECO:0000256" key="2">
    <source>
        <dbReference type="ARBA" id="ARBA00022723"/>
    </source>
</evidence>
<dbReference type="Pfam" id="PF13202">
    <property type="entry name" value="EF-hand_5"/>
    <property type="match status" value="2"/>
</dbReference>
<dbReference type="CDD" id="cd16227">
    <property type="entry name" value="EFh_CREC_RCN2_like"/>
    <property type="match status" value="1"/>
</dbReference>
<evidence type="ECO:0000256" key="8">
    <source>
        <dbReference type="ARBA" id="ARBA00023186"/>
    </source>
</evidence>
<reference evidence="14" key="1">
    <citation type="submission" date="2015-12" db="EMBL/GenBank/DDBJ databases">
        <title>De novo transcriptome assembly of four potential Pierce s Disease insect vectors from Arizona vineyards.</title>
        <authorList>
            <person name="Tassone E.E."/>
        </authorList>
    </citation>
    <scope>NUCLEOTIDE SEQUENCE</scope>
</reference>
<keyword evidence="3 12" id="KW-0732">Signal</keyword>
<evidence type="ECO:0000256" key="1">
    <source>
        <dbReference type="ARBA" id="ARBA00004319"/>
    </source>
</evidence>
<sequence length="334" mass="39274">MNVSWMERTVVVLLLITQLSFEVTPASPAHIHTRHLNKEREEDGSYISRDHNHIKNGEHHTEFDHEAILGSIKDAEEFDTLSPEESKRRLKILLYKMDLNKDEMIERKELHSWILRSFRMLSEEESSDRFEDADENEDGRVTWDEYKADTYGMDQKDDDDNEINPDDEDELIKNDKIMFDAADQNKDGILDRKEFVWFTHPEEHPEMFPYVLQNTLEEKDIDKNGVIDFQEYLGESAKRHSKEWLVAEKDKFDQEYDKDNDGVLNAAEILSWVVPSNEDIAEEEVVHLFAATDDDHDDLLSFDEILDNHETFVGSEATEFGEHLHNIHMFEDEL</sequence>
<keyword evidence="8" id="KW-0143">Chaperone</keyword>
<dbReference type="InterPro" id="IPR018247">
    <property type="entry name" value="EF_Hand_1_Ca_BS"/>
</dbReference>
<dbReference type="InterPro" id="IPR011992">
    <property type="entry name" value="EF-hand-dom_pair"/>
</dbReference>
<keyword evidence="7" id="KW-0325">Glycoprotein</keyword>
<dbReference type="GO" id="GO:0015031">
    <property type="term" value="P:protein transport"/>
    <property type="evidence" value="ECO:0007669"/>
    <property type="project" value="UniProtKB-ARBA"/>
</dbReference>
<dbReference type="PANTHER" id="PTHR10827">
    <property type="entry name" value="RETICULOCALBIN"/>
    <property type="match status" value="1"/>
</dbReference>
<evidence type="ECO:0000259" key="13">
    <source>
        <dbReference type="PROSITE" id="PS50222"/>
    </source>
</evidence>
<feature type="signal peptide" evidence="12">
    <location>
        <begin position="1"/>
        <end position="28"/>
    </location>
</feature>
<evidence type="ECO:0000256" key="6">
    <source>
        <dbReference type="ARBA" id="ARBA00022837"/>
    </source>
</evidence>
<keyword evidence="5" id="KW-0256">Endoplasmic reticulum</keyword>
<proteinExistence type="predicted"/>
<name>A0A1B6C0K5_9HEMI</name>
<evidence type="ECO:0000313" key="15">
    <source>
        <dbReference type="EMBL" id="JAS17087.1"/>
    </source>
</evidence>
<feature type="domain" description="EF-hand" evidence="13">
    <location>
        <begin position="170"/>
        <end position="205"/>
    </location>
</feature>
<dbReference type="InterPro" id="IPR002048">
    <property type="entry name" value="EF_hand_dom"/>
</dbReference>
<evidence type="ECO:0000256" key="5">
    <source>
        <dbReference type="ARBA" id="ARBA00022824"/>
    </source>
</evidence>
<keyword evidence="4" id="KW-0677">Repeat</keyword>
<gene>
    <name evidence="15" type="ORF">g.36645</name>
    <name evidence="14" type="ORF">g.36647</name>
</gene>
<dbReference type="GO" id="GO:0005788">
    <property type="term" value="C:endoplasmic reticulum lumen"/>
    <property type="evidence" value="ECO:0007669"/>
    <property type="project" value="UniProtKB-SubCell"/>
</dbReference>
<dbReference type="EMBL" id="GEDC01020211">
    <property type="protein sequence ID" value="JAS17087.1"/>
    <property type="molecule type" value="Transcribed_RNA"/>
</dbReference>
<evidence type="ECO:0000256" key="9">
    <source>
        <dbReference type="ARBA" id="ARBA00056975"/>
    </source>
</evidence>
<accession>A0A1B6C0K5</accession>
<feature type="domain" description="EF-hand" evidence="13">
    <location>
        <begin position="254"/>
        <end position="279"/>
    </location>
</feature>
<keyword evidence="6" id="KW-0106">Calcium</keyword>
<evidence type="ECO:0000313" key="14">
    <source>
        <dbReference type="EMBL" id="JAS07036.1"/>
    </source>
</evidence>
<evidence type="ECO:0000256" key="4">
    <source>
        <dbReference type="ARBA" id="ARBA00022737"/>
    </source>
</evidence>
<feature type="domain" description="EF-hand" evidence="13">
    <location>
        <begin position="121"/>
        <end position="156"/>
    </location>
</feature>
<dbReference type="SUPFAM" id="SSF47473">
    <property type="entry name" value="EF-hand"/>
    <property type="match status" value="2"/>
</dbReference>
<keyword evidence="2" id="KW-0479">Metal-binding</keyword>
<dbReference type="EMBL" id="GEDC01030262">
    <property type="protein sequence ID" value="JAS07036.1"/>
    <property type="molecule type" value="Transcribed_RNA"/>
</dbReference>
<dbReference type="PROSITE" id="PS50222">
    <property type="entry name" value="EF_HAND_2"/>
    <property type="match status" value="3"/>
</dbReference>
<dbReference type="PROSITE" id="PS00018">
    <property type="entry name" value="EF_HAND_1"/>
    <property type="match status" value="5"/>
</dbReference>
<dbReference type="PANTHER" id="PTHR10827:SF95">
    <property type="entry name" value="LD34388P"/>
    <property type="match status" value="1"/>
</dbReference>
<protein>
    <recommendedName>
        <fullName evidence="11">Reticulocalbin-3</fullName>
    </recommendedName>
</protein>
<comment type="function">
    <text evidence="9">Probable molecular chaperone assisting protein biosynthesis and transport in the endoplasmic reticulum. Required for the proper biosynthesis and transport of pulmonary surfactant-associated protein A/SP-A, pulmonary surfactant-associated protein D/SP-D and the lipid transporter ABCA3. By regulating both the proper expression and the degradation through the endoplasmic reticulum-associated protein degradation pathway of these proteins plays a crucial role in pulmonary surfactant homeostasis. Has an anti-fibrotic activity by negatively regulating the secretion of type I and type III collagens. This calcium-binding protein also transiently associates with immature PCSK6 and regulates its secretion.</text>
</comment>
<dbReference type="FunFam" id="1.10.238.10:FF:000104">
    <property type="entry name" value="calumenin isoform X1"/>
    <property type="match status" value="1"/>
</dbReference>
<organism evidence="14">
    <name type="scientific">Clastoptera arizonana</name>
    <name type="common">Arizona spittle bug</name>
    <dbReference type="NCBI Taxonomy" id="38151"/>
    <lineage>
        <taxon>Eukaryota</taxon>
        <taxon>Metazoa</taxon>
        <taxon>Ecdysozoa</taxon>
        <taxon>Arthropoda</taxon>
        <taxon>Hexapoda</taxon>
        <taxon>Insecta</taxon>
        <taxon>Pterygota</taxon>
        <taxon>Neoptera</taxon>
        <taxon>Paraneoptera</taxon>
        <taxon>Hemiptera</taxon>
        <taxon>Auchenorrhyncha</taxon>
        <taxon>Cercopoidea</taxon>
        <taxon>Clastopteridae</taxon>
        <taxon>Clastoptera</taxon>
    </lineage>
</organism>
<comment type="subcellular location">
    <subcellularLocation>
        <location evidence="1">Endoplasmic reticulum lumen</location>
    </subcellularLocation>
</comment>
<evidence type="ECO:0000256" key="12">
    <source>
        <dbReference type="SAM" id="SignalP"/>
    </source>
</evidence>
<feature type="chain" id="PRO_5008579996" description="Reticulocalbin-3" evidence="12">
    <location>
        <begin position="29"/>
        <end position="334"/>
    </location>
</feature>
<dbReference type="Gene3D" id="1.10.238.10">
    <property type="entry name" value="EF-hand"/>
    <property type="match status" value="3"/>
</dbReference>